<dbReference type="InterPro" id="IPR036259">
    <property type="entry name" value="MFS_trans_sf"/>
</dbReference>
<feature type="transmembrane region" description="Helical" evidence="4">
    <location>
        <begin position="146"/>
        <end position="167"/>
    </location>
</feature>
<sequence>MEKSKNYRWIVLGAGVLAQATFAMGFAGIPVTGILMREEYHFSLFELGYVLGAMGLGVALSEIIWGVLTDKLGDKAVLILGLFSAAAIFAAIGHYLTPETGEPINFIHLSIALGLAGACGGSINASSGRTVMSWFDDSQRGLAMSIRQTAIPIGGAIGTGLLPWLAWAYGFDITFLVLAISGFATGLFVMFFVTSRHAEFKQEGKSQPVSVSPFKNSDVWKVVISAGFLTVPQMAVLTFGGVYMGDVLQINLALISIILIGVQIGGGALRIWSGYYTDRHKNRLPLLKRYAVLGGISSLLLCLVVTQPFAGVILLILTGLFGHAWHGVAYTEAAVKAGVDRVGTALGMIGTTVFVASFLTPMMISRLAVNFNWIVVWAMVGILTLAALPCFYSVAVKKIPSLK</sequence>
<dbReference type="InterPro" id="IPR011701">
    <property type="entry name" value="MFS"/>
</dbReference>
<feature type="transmembrane region" description="Helical" evidence="4">
    <location>
        <begin position="222"/>
        <end position="244"/>
    </location>
</feature>
<evidence type="ECO:0000256" key="4">
    <source>
        <dbReference type="SAM" id="Phobius"/>
    </source>
</evidence>
<feature type="transmembrane region" description="Helical" evidence="4">
    <location>
        <begin position="290"/>
        <end position="322"/>
    </location>
</feature>
<dbReference type="GO" id="GO:0022857">
    <property type="term" value="F:transmembrane transporter activity"/>
    <property type="evidence" value="ECO:0007669"/>
    <property type="project" value="InterPro"/>
</dbReference>
<name>A0A068R4H0_9GAMM</name>
<dbReference type="InterPro" id="IPR052952">
    <property type="entry name" value="MFS-Transporter"/>
</dbReference>
<proteinExistence type="predicted"/>
<feature type="transmembrane region" description="Helical" evidence="4">
    <location>
        <begin position="371"/>
        <end position="395"/>
    </location>
</feature>
<evidence type="ECO:0000256" key="1">
    <source>
        <dbReference type="ARBA" id="ARBA00022692"/>
    </source>
</evidence>
<dbReference type="Proteomes" id="UP000032735">
    <property type="component" value="Chromosome"/>
</dbReference>
<feature type="transmembrane region" description="Helical" evidence="4">
    <location>
        <begin position="342"/>
        <end position="359"/>
    </location>
</feature>
<dbReference type="RefSeq" id="WP_045959157.1">
    <property type="nucleotide sequence ID" value="NZ_FO704551.1"/>
</dbReference>
<feature type="transmembrane region" description="Helical" evidence="4">
    <location>
        <begin position="173"/>
        <end position="193"/>
    </location>
</feature>
<dbReference type="AlphaFoldDB" id="A0A068R4H0"/>
<evidence type="ECO:0000256" key="2">
    <source>
        <dbReference type="ARBA" id="ARBA00022989"/>
    </source>
</evidence>
<dbReference type="EMBL" id="FO704551">
    <property type="protein sequence ID" value="CDG22157.1"/>
    <property type="molecule type" value="Genomic_DNA"/>
</dbReference>
<accession>A0A068R4H0</accession>
<feature type="transmembrane region" description="Helical" evidence="4">
    <location>
        <begin position="250"/>
        <end position="269"/>
    </location>
</feature>
<dbReference type="KEGG" id="xpo:XPG1_2505"/>
<evidence type="ECO:0000313" key="6">
    <source>
        <dbReference type="EMBL" id="CDG22157.1"/>
    </source>
</evidence>
<dbReference type="HOGENOM" id="CLU_001265_58_1_6"/>
<evidence type="ECO:0000313" key="7">
    <source>
        <dbReference type="Proteomes" id="UP000032735"/>
    </source>
</evidence>
<evidence type="ECO:0000259" key="5">
    <source>
        <dbReference type="PROSITE" id="PS50850"/>
    </source>
</evidence>
<feature type="transmembrane region" description="Helical" evidence="4">
    <location>
        <begin position="76"/>
        <end position="97"/>
    </location>
</feature>
<feature type="transmembrane region" description="Helical" evidence="4">
    <location>
        <begin position="49"/>
        <end position="69"/>
    </location>
</feature>
<dbReference type="InterPro" id="IPR020846">
    <property type="entry name" value="MFS_dom"/>
</dbReference>
<dbReference type="OrthoDB" id="9773404at2"/>
<dbReference type="Pfam" id="PF07690">
    <property type="entry name" value="MFS_1"/>
    <property type="match status" value="1"/>
</dbReference>
<feature type="domain" description="Major facilitator superfamily (MFS) profile" evidence="5">
    <location>
        <begin position="11"/>
        <end position="398"/>
    </location>
</feature>
<keyword evidence="7" id="KW-1185">Reference proteome</keyword>
<dbReference type="Gene3D" id="1.20.1250.20">
    <property type="entry name" value="MFS general substrate transporter like domains"/>
    <property type="match status" value="2"/>
</dbReference>
<keyword evidence="2 4" id="KW-1133">Transmembrane helix</keyword>
<feature type="transmembrane region" description="Helical" evidence="4">
    <location>
        <begin position="7"/>
        <end position="29"/>
    </location>
</feature>
<dbReference type="STRING" id="1354304.XPG1_2505"/>
<gene>
    <name evidence="6" type="ORF">XPG1_2505</name>
</gene>
<feature type="transmembrane region" description="Helical" evidence="4">
    <location>
        <begin position="103"/>
        <end position="125"/>
    </location>
</feature>
<keyword evidence="3 4" id="KW-0472">Membrane</keyword>
<evidence type="ECO:0000256" key="3">
    <source>
        <dbReference type="ARBA" id="ARBA00023136"/>
    </source>
</evidence>
<keyword evidence="1 4" id="KW-0812">Transmembrane</keyword>
<dbReference type="SUPFAM" id="SSF103473">
    <property type="entry name" value="MFS general substrate transporter"/>
    <property type="match status" value="1"/>
</dbReference>
<dbReference type="PANTHER" id="PTHR23527">
    <property type="entry name" value="BLL3282 PROTEIN"/>
    <property type="match status" value="1"/>
</dbReference>
<dbReference type="PROSITE" id="PS50850">
    <property type="entry name" value="MFS"/>
    <property type="match status" value="1"/>
</dbReference>
<dbReference type="PANTHER" id="PTHR23527:SF1">
    <property type="entry name" value="BLL3282 PROTEIN"/>
    <property type="match status" value="1"/>
</dbReference>
<reference evidence="6 7" key="1">
    <citation type="submission" date="2013-07" db="EMBL/GenBank/DDBJ databases">
        <authorList>
            <person name="Genoscope - CEA"/>
        </authorList>
    </citation>
    <scope>NUCLEOTIDE SEQUENCE [LARGE SCALE GENOMIC DNA]</scope>
    <source>
        <strain evidence="6 7">G6</strain>
    </source>
</reference>
<organism evidence="6 7">
    <name type="scientific">Xenorhabdus poinarii G6</name>
    <dbReference type="NCBI Taxonomy" id="1354304"/>
    <lineage>
        <taxon>Bacteria</taxon>
        <taxon>Pseudomonadati</taxon>
        <taxon>Pseudomonadota</taxon>
        <taxon>Gammaproteobacteria</taxon>
        <taxon>Enterobacterales</taxon>
        <taxon>Morganellaceae</taxon>
        <taxon>Xenorhabdus</taxon>
    </lineage>
</organism>
<protein>
    <recommendedName>
        <fullName evidence="5">Major facilitator superfamily (MFS) profile domain-containing protein</fullName>
    </recommendedName>
</protein>